<proteinExistence type="inferred from homology"/>
<keyword evidence="9" id="KW-1185">Reference proteome</keyword>
<evidence type="ECO:0000256" key="6">
    <source>
        <dbReference type="ARBA" id="ARBA00023136"/>
    </source>
</evidence>
<dbReference type="Pfam" id="PF13440">
    <property type="entry name" value="Polysacc_synt_3"/>
    <property type="match status" value="1"/>
</dbReference>
<keyword evidence="3" id="KW-1003">Cell membrane</keyword>
<feature type="transmembrane region" description="Helical" evidence="7">
    <location>
        <begin position="121"/>
        <end position="142"/>
    </location>
</feature>
<gene>
    <name evidence="8" type="ORF">V474_15745</name>
</gene>
<comment type="caution">
    <text evidence="8">The sequence shown here is derived from an EMBL/GenBank/DDBJ whole genome shotgun (WGS) entry which is preliminary data.</text>
</comment>
<evidence type="ECO:0000256" key="4">
    <source>
        <dbReference type="ARBA" id="ARBA00022692"/>
    </source>
</evidence>
<keyword evidence="5 7" id="KW-1133">Transmembrane helix</keyword>
<feature type="transmembrane region" description="Helical" evidence="7">
    <location>
        <begin position="48"/>
        <end position="73"/>
    </location>
</feature>
<feature type="transmembrane region" description="Helical" evidence="7">
    <location>
        <begin position="93"/>
        <end position="115"/>
    </location>
</feature>
<feature type="transmembrane region" description="Helical" evidence="7">
    <location>
        <begin position="20"/>
        <end position="42"/>
    </location>
</feature>
<dbReference type="Proteomes" id="UP000052268">
    <property type="component" value="Unassembled WGS sequence"/>
</dbReference>
<evidence type="ECO:0000313" key="9">
    <source>
        <dbReference type="Proteomes" id="UP000052268"/>
    </source>
</evidence>
<evidence type="ECO:0000256" key="3">
    <source>
        <dbReference type="ARBA" id="ARBA00022475"/>
    </source>
</evidence>
<keyword evidence="4 7" id="KW-0812">Transmembrane</keyword>
<comment type="subcellular location">
    <subcellularLocation>
        <location evidence="1">Cell membrane</location>
        <topology evidence="1">Multi-pass membrane protein</topology>
    </subcellularLocation>
</comment>
<feature type="transmembrane region" description="Helical" evidence="7">
    <location>
        <begin position="178"/>
        <end position="199"/>
    </location>
</feature>
<dbReference type="AlphaFoldDB" id="A0A0J7XXJ0"/>
<dbReference type="PANTHER" id="PTHR30250:SF10">
    <property type="entry name" value="LIPOPOLYSACCHARIDE BIOSYNTHESIS PROTEIN WZXC"/>
    <property type="match status" value="1"/>
</dbReference>
<dbReference type="OrthoDB" id="7605542at2"/>
<dbReference type="EMBL" id="JACU01000004">
    <property type="protein sequence ID" value="KMS56391.1"/>
    <property type="molecule type" value="Genomic_DNA"/>
</dbReference>
<protein>
    <submittedName>
        <fullName evidence="8">Teichoic acid transporter</fullName>
    </submittedName>
</protein>
<reference evidence="8 9" key="1">
    <citation type="journal article" date="2015" name="G3 (Bethesda)">
        <title>Insights into Ongoing Evolution of the Hexachlorocyclohexane Catabolic Pathway from Comparative Genomics of Ten Sphingomonadaceae Strains.</title>
        <authorList>
            <person name="Pearce S.L."/>
            <person name="Oakeshott J.G."/>
            <person name="Pandey G."/>
        </authorList>
    </citation>
    <scope>NUCLEOTIDE SEQUENCE [LARGE SCALE GENOMIC DNA]</scope>
    <source>
        <strain evidence="8 9">LL02</strain>
    </source>
</reference>
<comment type="similarity">
    <text evidence="2">Belongs to the polysaccharide synthase family.</text>
</comment>
<accession>A0A0J7XXJ0</accession>
<keyword evidence="6 7" id="KW-0472">Membrane</keyword>
<dbReference type="GO" id="GO:0005886">
    <property type="term" value="C:plasma membrane"/>
    <property type="evidence" value="ECO:0007669"/>
    <property type="project" value="UniProtKB-SubCell"/>
</dbReference>
<sequence>MATVLEHPPWRRAIQSGVSLVVITIVASNVLRIASTLILTRVLSPVDFGVAGLTGAILNILLMISDVGFGVYIVRHAQGDDPRLLDVIWTLRLLRGAVLTLAMMACAEPLALLLGKPALTIAIAVTGINFVLDACSSLAPFSAVREERLFMLSMLDIASAVTQTVTGIVLAIALHSYWAIIFAGLVGATIKAVLSYALFPGSLRRFAFDRHEVGELWRFGRTIASANTIQVLLSNVDKIVLSRIFPLSLFGLYSLAANLSGVASGFTSLYPSRILLPAFARAYREDPGSMAHAYYESRRTMTLLYMVAMGGFISMAPAVVNLLYDPRYQAAATYLQLLALAPAMAMNIYAAREVLIVVGRVQALLYGNLVRLTWLIVVGTCAFLAFGPMGLVGAVGCIEVPVQVYCWHELRRAGLFRAGQEALIISALAFGAVLGLIGDKLYFMLIAG</sequence>
<organism evidence="8 9">
    <name type="scientific">Novosphingobium barchaimii LL02</name>
    <dbReference type="NCBI Taxonomy" id="1114963"/>
    <lineage>
        <taxon>Bacteria</taxon>
        <taxon>Pseudomonadati</taxon>
        <taxon>Pseudomonadota</taxon>
        <taxon>Alphaproteobacteria</taxon>
        <taxon>Sphingomonadales</taxon>
        <taxon>Sphingomonadaceae</taxon>
        <taxon>Novosphingobium</taxon>
    </lineage>
</organism>
<feature type="transmembrane region" description="Helical" evidence="7">
    <location>
        <begin position="149"/>
        <end position="172"/>
    </location>
</feature>
<dbReference type="InterPro" id="IPR050833">
    <property type="entry name" value="Poly_Biosynth_Transport"/>
</dbReference>
<evidence type="ECO:0000313" key="8">
    <source>
        <dbReference type="EMBL" id="KMS56391.1"/>
    </source>
</evidence>
<evidence type="ECO:0000256" key="2">
    <source>
        <dbReference type="ARBA" id="ARBA00007430"/>
    </source>
</evidence>
<dbReference type="RefSeq" id="WP_059151244.1">
    <property type="nucleotide sequence ID" value="NZ_KQ130453.1"/>
</dbReference>
<name>A0A0J7XXJ0_9SPHN</name>
<evidence type="ECO:0000256" key="1">
    <source>
        <dbReference type="ARBA" id="ARBA00004651"/>
    </source>
</evidence>
<dbReference type="PANTHER" id="PTHR30250">
    <property type="entry name" value="PST FAMILY PREDICTED COLANIC ACID TRANSPORTER"/>
    <property type="match status" value="1"/>
</dbReference>
<feature type="transmembrane region" description="Helical" evidence="7">
    <location>
        <begin position="330"/>
        <end position="351"/>
    </location>
</feature>
<feature type="transmembrane region" description="Helical" evidence="7">
    <location>
        <begin position="422"/>
        <end position="445"/>
    </location>
</feature>
<evidence type="ECO:0000256" key="7">
    <source>
        <dbReference type="SAM" id="Phobius"/>
    </source>
</evidence>
<feature type="transmembrane region" description="Helical" evidence="7">
    <location>
        <begin position="363"/>
        <end position="385"/>
    </location>
</feature>
<evidence type="ECO:0000256" key="5">
    <source>
        <dbReference type="ARBA" id="ARBA00022989"/>
    </source>
</evidence>
<dbReference type="PATRIC" id="fig|1114963.3.peg.1977"/>
<feature type="transmembrane region" description="Helical" evidence="7">
    <location>
        <begin position="303"/>
        <end position="324"/>
    </location>
</feature>